<dbReference type="Gene3D" id="3.40.50.1820">
    <property type="entry name" value="alpha/beta hydrolase"/>
    <property type="match status" value="1"/>
</dbReference>
<dbReference type="Pfam" id="PF00561">
    <property type="entry name" value="Abhydrolase_1"/>
    <property type="match status" value="1"/>
</dbReference>
<dbReference type="GO" id="GO:0016787">
    <property type="term" value="F:hydrolase activity"/>
    <property type="evidence" value="ECO:0007669"/>
    <property type="project" value="UniProtKB-KW"/>
</dbReference>
<dbReference type="OrthoDB" id="9808398at2"/>
<dbReference type="InterPro" id="IPR000073">
    <property type="entry name" value="AB_hydrolase_1"/>
</dbReference>
<dbReference type="InterPro" id="IPR029058">
    <property type="entry name" value="AB_hydrolase_fold"/>
</dbReference>
<evidence type="ECO:0000313" key="3">
    <source>
        <dbReference type="EMBL" id="RAU17827.1"/>
    </source>
</evidence>
<comment type="caution">
    <text evidence="3">The sequence shown here is derived from an EMBL/GenBank/DDBJ whole genome shotgun (WGS) entry which is preliminary data.</text>
</comment>
<gene>
    <name evidence="3" type="ORF">DN062_10670</name>
</gene>
<dbReference type="AlphaFoldDB" id="A0A364NLS7"/>
<accession>A0A364NLS7</accession>
<dbReference type="PANTHER" id="PTHR46118">
    <property type="entry name" value="PROTEIN ABHD11"/>
    <property type="match status" value="1"/>
</dbReference>
<keyword evidence="4" id="KW-1185">Reference proteome</keyword>
<feature type="domain" description="AB hydrolase-1" evidence="2">
    <location>
        <begin position="13"/>
        <end position="240"/>
    </location>
</feature>
<dbReference type="RefSeq" id="WP_112159317.1">
    <property type="nucleotide sequence ID" value="NZ_QKRX01000007.1"/>
</dbReference>
<evidence type="ECO:0000259" key="2">
    <source>
        <dbReference type="Pfam" id="PF00561"/>
    </source>
</evidence>
<reference evidence="3 4" key="1">
    <citation type="submission" date="2018-06" db="EMBL/GenBank/DDBJ databases">
        <title>Nitrincola tibetense sp. nov., isolated from Lake XuguoCo on Tibetan Plateau.</title>
        <authorList>
            <person name="Xing P."/>
        </authorList>
    </citation>
    <scope>NUCLEOTIDE SEQUENCE [LARGE SCALE GENOMIC DNA]</scope>
    <source>
        <strain evidence="4">xg18</strain>
    </source>
</reference>
<keyword evidence="1 3" id="KW-0378">Hydrolase</keyword>
<dbReference type="SUPFAM" id="SSF53474">
    <property type="entry name" value="alpha/beta-Hydrolases"/>
    <property type="match status" value="1"/>
</dbReference>
<evidence type="ECO:0000313" key="4">
    <source>
        <dbReference type="Proteomes" id="UP000250744"/>
    </source>
</evidence>
<dbReference type="Proteomes" id="UP000250744">
    <property type="component" value="Unassembled WGS sequence"/>
</dbReference>
<name>A0A364NLS7_9GAMM</name>
<sequence>MQLHYQRSGSGVPLLILHGLFGTLENWGGISKTLSERFDVISIDLRNHGRSPHSETMDYPAMAQDIAELIDTLGVAPCYMLGHSMGGKVAMELALNQPQLISKLIVADIAPVAYPHHHEQVFSGLSKIDLSSLSSRNEADEQLKHMIPEASTRAFLLKNLYRTPTKQFAWRMNLSVLEQEYANISATPKGSPYQGPTLFIKGALSQYIQREHQQAIETLFPNYQFKIIEGTGHWPHAEKPALFLKLVERFLLSEGKDYA</sequence>
<dbReference type="PRINTS" id="PR00111">
    <property type="entry name" value="ABHYDROLASE"/>
</dbReference>
<organism evidence="3 4">
    <name type="scientific">Nitrincola tibetensis</name>
    <dbReference type="NCBI Taxonomy" id="2219697"/>
    <lineage>
        <taxon>Bacteria</taxon>
        <taxon>Pseudomonadati</taxon>
        <taxon>Pseudomonadota</taxon>
        <taxon>Gammaproteobacteria</taxon>
        <taxon>Oceanospirillales</taxon>
        <taxon>Oceanospirillaceae</taxon>
        <taxon>Nitrincola</taxon>
    </lineage>
</organism>
<dbReference type="PANTHER" id="PTHR46118:SF4">
    <property type="entry name" value="PROTEIN ABHD11"/>
    <property type="match status" value="1"/>
</dbReference>
<proteinExistence type="predicted"/>
<evidence type="ECO:0000256" key="1">
    <source>
        <dbReference type="ARBA" id="ARBA00022801"/>
    </source>
</evidence>
<protein>
    <submittedName>
        <fullName evidence="3">Alpha/beta hydrolase</fullName>
    </submittedName>
</protein>
<dbReference type="EMBL" id="QKRX01000007">
    <property type="protein sequence ID" value="RAU17827.1"/>
    <property type="molecule type" value="Genomic_DNA"/>
</dbReference>